<dbReference type="EMBL" id="CP003360">
    <property type="protein sequence ID" value="AFM27795.1"/>
    <property type="molecule type" value="Genomic_DNA"/>
</dbReference>
<reference evidence="3" key="1">
    <citation type="submission" date="2012-06" db="EMBL/GenBank/DDBJ databases">
        <title>Complete sequence of chromosome of Desulfomonile tiedjei DSM 6799.</title>
        <authorList>
            <person name="Lucas S."/>
            <person name="Copeland A."/>
            <person name="Lapidus A."/>
            <person name="Glavina del Rio T."/>
            <person name="Dalin E."/>
            <person name="Tice H."/>
            <person name="Bruce D."/>
            <person name="Goodwin L."/>
            <person name="Pitluck S."/>
            <person name="Peters L."/>
            <person name="Ovchinnikova G."/>
            <person name="Zeytun A."/>
            <person name="Lu M."/>
            <person name="Kyrpides N."/>
            <person name="Mavromatis K."/>
            <person name="Ivanova N."/>
            <person name="Brettin T."/>
            <person name="Detter J.C."/>
            <person name="Han C."/>
            <person name="Larimer F."/>
            <person name="Land M."/>
            <person name="Hauser L."/>
            <person name="Markowitz V."/>
            <person name="Cheng J.-F."/>
            <person name="Hugenholtz P."/>
            <person name="Woyke T."/>
            <person name="Wu D."/>
            <person name="Spring S."/>
            <person name="Schroeder M."/>
            <person name="Brambilla E."/>
            <person name="Klenk H.-P."/>
            <person name="Eisen J.A."/>
        </authorList>
    </citation>
    <scope>NUCLEOTIDE SEQUENCE [LARGE SCALE GENOMIC DNA]</scope>
    <source>
        <strain evidence="3">ATCC 49306 / DSM 6799 / DCB-1</strain>
    </source>
</reference>
<dbReference type="AlphaFoldDB" id="I4CE04"/>
<organism evidence="2 3">
    <name type="scientific">Desulfomonile tiedjei (strain ATCC 49306 / DSM 6799 / DCB-1)</name>
    <dbReference type="NCBI Taxonomy" id="706587"/>
    <lineage>
        <taxon>Bacteria</taxon>
        <taxon>Pseudomonadati</taxon>
        <taxon>Thermodesulfobacteriota</taxon>
        <taxon>Desulfomonilia</taxon>
        <taxon>Desulfomonilales</taxon>
        <taxon>Desulfomonilaceae</taxon>
        <taxon>Desulfomonile</taxon>
    </lineage>
</organism>
<sequence>MAGPLKTEMCAYRQNSLPRGEESRLGCICLALDFSALGEKRYQRRRQVVNTERAHKRRHIMNKEVIAAVMAASSDLNLMTLDRIEACTKGHGSLNMAVLGITNVVAEELQKGADIAVKFADSTEIPVDHVLSRAIVAAREAGADAANAALLSAAVLLMAGSNAQAGVPAGSRKLGGMARILAGADRCGVAALPSIKRGNKVSGFAAVQAIYQALAEGKLTRIQGSRMPRGLGPVFGHGALGEEIVIPELASNAAKVGTIAMLNAMSGAGIDPDPLSAALLGSAAALEIVHPDAWIPNEEGDFHRGAAYPVGKAASEAAGLPKKLHVYGTDEEYDTAQLVGDVGLILKDVGGVSLIGMVALHDVLNIFKEAPFMLTQAARSNAHHSEDAMLALKTLQWCKFDFDRAVEIFSKRGEHSMDPETTMVAVNTVARKAEQVRRGPITKMMIAASEPIRTKALYDRAKRASRELADGATLTSVVEGLDRDRQALVEQRTSQMMSNAMGKAVSIRMVKAYSRNTKGKLSRWWGLDGDADMEVAVDGKTVLLEKVVSELTVKVAESDDPELRSLLFIAGRPLRELLLGGNIILNITVPTAVAVIRARGSAKELAQIAERAAYITAGIPGARQKAVEVAHLAERIAQMLDSDDH</sequence>
<dbReference type="InterPro" id="IPR000949">
    <property type="entry name" value="ELM2_dom"/>
</dbReference>
<protein>
    <recommendedName>
        <fullName evidence="1">ELM2 domain-containing protein</fullName>
    </recommendedName>
</protein>
<dbReference type="PROSITE" id="PS51156">
    <property type="entry name" value="ELM2"/>
    <property type="match status" value="1"/>
</dbReference>
<gene>
    <name evidence="2" type="ordered locus">Desti_5195</name>
</gene>
<dbReference type="STRING" id="706587.Desti_5195"/>
<feature type="domain" description="ELM2" evidence="1">
    <location>
        <begin position="306"/>
        <end position="413"/>
    </location>
</feature>
<name>I4CE04_DESTA</name>
<dbReference type="KEGG" id="dti:Desti_5195"/>
<dbReference type="Proteomes" id="UP000006055">
    <property type="component" value="Chromosome"/>
</dbReference>
<accession>I4CE04</accession>
<evidence type="ECO:0000313" key="2">
    <source>
        <dbReference type="EMBL" id="AFM27795.1"/>
    </source>
</evidence>
<evidence type="ECO:0000259" key="1">
    <source>
        <dbReference type="PROSITE" id="PS51156"/>
    </source>
</evidence>
<keyword evidence="3" id="KW-1185">Reference proteome</keyword>
<proteinExistence type="predicted"/>
<evidence type="ECO:0000313" key="3">
    <source>
        <dbReference type="Proteomes" id="UP000006055"/>
    </source>
</evidence>
<dbReference type="eggNOG" id="ENOG502ZABX">
    <property type="taxonomic scope" value="Bacteria"/>
</dbReference>
<dbReference type="PATRIC" id="fig|706587.4.peg.5872"/>
<dbReference type="HOGENOM" id="CLU_030859_0_0_7"/>